<accession>A0A0C1U5N3</accession>
<organism evidence="2 3">
    <name type="scientific">Clostridium argentinense CDC 2741</name>
    <dbReference type="NCBI Taxonomy" id="1418104"/>
    <lineage>
        <taxon>Bacteria</taxon>
        <taxon>Bacillati</taxon>
        <taxon>Bacillota</taxon>
        <taxon>Clostridia</taxon>
        <taxon>Eubacteriales</taxon>
        <taxon>Clostridiaceae</taxon>
        <taxon>Clostridium</taxon>
    </lineage>
</organism>
<dbReference type="STRING" id="29341.RSJ17_12360"/>
<dbReference type="AlphaFoldDB" id="A0A0C1U5N3"/>
<dbReference type="Proteomes" id="UP000031366">
    <property type="component" value="Unassembled WGS sequence"/>
</dbReference>
<dbReference type="EMBL" id="AYSO01000015">
    <property type="protein sequence ID" value="KIE47038.1"/>
    <property type="molecule type" value="Genomic_DNA"/>
</dbReference>
<evidence type="ECO:0000313" key="3">
    <source>
        <dbReference type="Proteomes" id="UP000031366"/>
    </source>
</evidence>
<evidence type="ECO:0000256" key="1">
    <source>
        <dbReference type="ARBA" id="ARBA00005721"/>
    </source>
</evidence>
<dbReference type="PANTHER" id="PTHR34297">
    <property type="entry name" value="HYPOTHETICAL CYTOSOLIC PROTEIN-RELATED"/>
    <property type="match status" value="1"/>
</dbReference>
<evidence type="ECO:0000313" key="2">
    <source>
        <dbReference type="EMBL" id="KIE47038.1"/>
    </source>
</evidence>
<dbReference type="InterPro" id="IPR005531">
    <property type="entry name" value="Asp23"/>
</dbReference>
<dbReference type="PANTHER" id="PTHR34297:SF2">
    <property type="entry name" value="ASP23_GLS24 FAMILY ENVELOPE STRESS RESPONSE PROTEIN"/>
    <property type="match status" value="1"/>
</dbReference>
<reference evidence="2 3" key="1">
    <citation type="journal article" date="2015" name="Infect. Genet. Evol.">
        <title>Genomic sequences of six botulinum neurotoxin-producing strains representing three clostridial species illustrate the mobility and diversity of botulinum neurotoxin genes.</title>
        <authorList>
            <person name="Smith T.J."/>
            <person name="Hill K.K."/>
            <person name="Xie G."/>
            <person name="Foley B.T."/>
            <person name="Williamson C.H."/>
            <person name="Foster J.T."/>
            <person name="Johnson S.L."/>
            <person name="Chertkov O."/>
            <person name="Teshima H."/>
            <person name="Gibbons H.S."/>
            <person name="Johnsky L.A."/>
            <person name="Karavis M.A."/>
            <person name="Smith L.A."/>
        </authorList>
    </citation>
    <scope>NUCLEOTIDE SEQUENCE [LARGE SCALE GENOMIC DNA]</scope>
    <source>
        <strain evidence="2 3">CDC 2741</strain>
    </source>
</reference>
<sequence length="133" mass="14340">MEENKIHEEVNDIEMGIVKISDEVVSVIAGIAASEIKGITGMSASLVGEISQIFGGKKNASKGVKVSLEEDSTVIDLYITVEYGVKISEVAEKVQNNVRRTVETMTGLTVSAVNIFVQNVILPKSDKEDAKEN</sequence>
<protein>
    <submittedName>
        <fullName evidence="2">Asp23 family protein</fullName>
    </submittedName>
</protein>
<comment type="similarity">
    <text evidence="1">Belongs to the asp23 family.</text>
</comment>
<proteinExistence type="inferred from homology"/>
<keyword evidence="3" id="KW-1185">Reference proteome</keyword>
<dbReference type="OrthoDB" id="9793465at2"/>
<gene>
    <name evidence="2" type="ORF">U732_1577</name>
</gene>
<name>A0A0C1U5N3_9CLOT</name>
<dbReference type="RefSeq" id="WP_039632665.1">
    <property type="nucleotide sequence ID" value="NZ_AYSO01000015.1"/>
</dbReference>
<comment type="caution">
    <text evidence="2">The sequence shown here is derived from an EMBL/GenBank/DDBJ whole genome shotgun (WGS) entry which is preliminary data.</text>
</comment>
<dbReference type="Pfam" id="PF03780">
    <property type="entry name" value="Asp23"/>
    <property type="match status" value="1"/>
</dbReference>